<gene>
    <name evidence="5" type="ORF">BE08_30550</name>
</gene>
<dbReference type="Gene3D" id="2.10.109.10">
    <property type="entry name" value="Umud Fragment, subunit A"/>
    <property type="match status" value="1"/>
</dbReference>
<reference evidence="5 6" key="1">
    <citation type="submission" date="2014-02" db="EMBL/GenBank/DDBJ databases">
        <title>The small core and large imbalanced accessory genome model reveals a collaborative survival strategy of Sorangium cellulosum strains in nature.</title>
        <authorList>
            <person name="Han K."/>
            <person name="Peng R."/>
            <person name="Blom J."/>
            <person name="Li Y.-Z."/>
        </authorList>
    </citation>
    <scope>NUCLEOTIDE SEQUENCE [LARGE SCALE GENOMIC DNA]</scope>
    <source>
        <strain evidence="5 6">So0157-25</strain>
    </source>
</reference>
<dbReference type="GO" id="GO:0006465">
    <property type="term" value="P:signal peptide processing"/>
    <property type="evidence" value="ECO:0007669"/>
    <property type="project" value="InterPro"/>
</dbReference>
<dbReference type="GO" id="GO:0009003">
    <property type="term" value="F:signal peptidase activity"/>
    <property type="evidence" value="ECO:0007669"/>
    <property type="project" value="UniProtKB-EC"/>
</dbReference>
<comment type="similarity">
    <text evidence="1 3">Belongs to the peptidase S26 family.</text>
</comment>
<evidence type="ECO:0000259" key="4">
    <source>
        <dbReference type="Pfam" id="PF10502"/>
    </source>
</evidence>
<comment type="catalytic activity">
    <reaction evidence="3">
        <text>Cleavage of hydrophobic, N-terminal signal or leader sequences from secreted and periplasmic proteins.</text>
        <dbReference type="EC" id="3.4.21.89"/>
    </reaction>
</comment>
<dbReference type="PANTHER" id="PTHR43390:SF1">
    <property type="entry name" value="CHLOROPLAST PROCESSING PEPTIDASE"/>
    <property type="match status" value="1"/>
</dbReference>
<dbReference type="EC" id="3.4.21.89" evidence="3"/>
<dbReference type="Pfam" id="PF10502">
    <property type="entry name" value="Peptidase_S26"/>
    <property type="match status" value="1"/>
</dbReference>
<keyword evidence="3" id="KW-0645">Protease</keyword>
<comment type="subcellular location">
    <subcellularLocation>
        <location evidence="3">Membrane</location>
        <topology evidence="3">Single-pass type II membrane protein</topology>
    </subcellularLocation>
</comment>
<name>A0A150PC61_SORCE</name>
<dbReference type="InterPro" id="IPR000223">
    <property type="entry name" value="Pept_S26A_signal_pept_1"/>
</dbReference>
<dbReference type="GO" id="GO:0016020">
    <property type="term" value="C:membrane"/>
    <property type="evidence" value="ECO:0007669"/>
    <property type="project" value="UniProtKB-SubCell"/>
</dbReference>
<dbReference type="NCBIfam" id="TIGR02227">
    <property type="entry name" value="sigpep_I_bact"/>
    <property type="match status" value="1"/>
</dbReference>
<evidence type="ECO:0000313" key="5">
    <source>
        <dbReference type="EMBL" id="KYF53078.1"/>
    </source>
</evidence>
<organism evidence="5 6">
    <name type="scientific">Sorangium cellulosum</name>
    <name type="common">Polyangium cellulosum</name>
    <dbReference type="NCBI Taxonomy" id="56"/>
    <lineage>
        <taxon>Bacteria</taxon>
        <taxon>Pseudomonadati</taxon>
        <taxon>Myxococcota</taxon>
        <taxon>Polyangia</taxon>
        <taxon>Polyangiales</taxon>
        <taxon>Polyangiaceae</taxon>
        <taxon>Sorangium</taxon>
    </lineage>
</organism>
<accession>A0A150PC61</accession>
<dbReference type="AlphaFoldDB" id="A0A150PC61"/>
<evidence type="ECO:0000256" key="2">
    <source>
        <dbReference type="ARBA" id="ARBA00019232"/>
    </source>
</evidence>
<comment type="caution">
    <text evidence="5">The sequence shown here is derived from an EMBL/GenBank/DDBJ whole genome shotgun (WGS) entry which is preliminary data.</text>
</comment>
<dbReference type="PRINTS" id="PR00727">
    <property type="entry name" value="LEADERPTASE"/>
</dbReference>
<proteinExistence type="inferred from homology"/>
<dbReference type="InterPro" id="IPR036286">
    <property type="entry name" value="LexA/Signal_pep-like_sf"/>
</dbReference>
<dbReference type="GO" id="GO:0004252">
    <property type="term" value="F:serine-type endopeptidase activity"/>
    <property type="evidence" value="ECO:0007669"/>
    <property type="project" value="InterPro"/>
</dbReference>
<dbReference type="InterPro" id="IPR019533">
    <property type="entry name" value="Peptidase_S26"/>
</dbReference>
<dbReference type="EMBL" id="JELY01002279">
    <property type="protein sequence ID" value="KYF53078.1"/>
    <property type="molecule type" value="Genomic_DNA"/>
</dbReference>
<evidence type="ECO:0000256" key="3">
    <source>
        <dbReference type="RuleBase" id="RU362042"/>
    </source>
</evidence>
<protein>
    <recommendedName>
        <fullName evidence="2 3">Signal peptidase I</fullName>
        <ecNumber evidence="3">3.4.21.89</ecNumber>
    </recommendedName>
</protein>
<keyword evidence="3" id="KW-0378">Hydrolase</keyword>
<feature type="domain" description="Peptidase S26" evidence="4">
    <location>
        <begin position="17"/>
        <end position="196"/>
    </location>
</feature>
<dbReference type="PANTHER" id="PTHR43390">
    <property type="entry name" value="SIGNAL PEPTIDASE I"/>
    <property type="match status" value="1"/>
</dbReference>
<dbReference type="Proteomes" id="UP000075420">
    <property type="component" value="Unassembled WGS sequence"/>
</dbReference>
<dbReference type="SUPFAM" id="SSF51306">
    <property type="entry name" value="LexA/Signal peptidase"/>
    <property type="match status" value="1"/>
</dbReference>
<evidence type="ECO:0000256" key="1">
    <source>
        <dbReference type="ARBA" id="ARBA00009370"/>
    </source>
</evidence>
<evidence type="ECO:0000313" key="6">
    <source>
        <dbReference type="Proteomes" id="UP000075420"/>
    </source>
</evidence>
<sequence>MRKLLNGLLWILGTLLVIGAVLRALVLDVWTVPADPMLGASIAPSLAPGDTVVVLTRGTPGFGELVRCPDPETPGDHIVGRIAGVPGDTVEVDHSTLLVNGRRYDAEVACAEPELSITDPATGNPVQLSCDMVMMGPGLHLRATGRKPPLERRHRVEVRPDTVFLLSDNRSYHDDSRDFGLQPRAACDQRIVFRLWGAGGWGDDQRRFTFVR</sequence>